<organism evidence="2">
    <name type="scientific">viral metagenome</name>
    <dbReference type="NCBI Taxonomy" id="1070528"/>
    <lineage>
        <taxon>unclassified sequences</taxon>
        <taxon>metagenomes</taxon>
        <taxon>organismal metagenomes</taxon>
    </lineage>
</organism>
<name>A0A6C0B3V0_9ZZZZ</name>
<protein>
    <submittedName>
        <fullName evidence="2">Uncharacterized protein</fullName>
    </submittedName>
</protein>
<reference evidence="2" key="1">
    <citation type="journal article" date="2020" name="Nature">
        <title>Giant virus diversity and host interactions through global metagenomics.</title>
        <authorList>
            <person name="Schulz F."/>
            <person name="Roux S."/>
            <person name="Paez-Espino D."/>
            <person name="Jungbluth S."/>
            <person name="Walsh D.A."/>
            <person name="Denef V.J."/>
            <person name="McMahon K.D."/>
            <person name="Konstantinidis K.T."/>
            <person name="Eloe-Fadrosh E.A."/>
            <person name="Kyrpides N.C."/>
            <person name="Woyke T."/>
        </authorList>
    </citation>
    <scope>NUCLEOTIDE SEQUENCE</scope>
    <source>
        <strain evidence="2">GVMAG-M-3300009187-29</strain>
    </source>
</reference>
<evidence type="ECO:0000256" key="1">
    <source>
        <dbReference type="SAM" id="Coils"/>
    </source>
</evidence>
<keyword evidence="1" id="KW-0175">Coiled coil</keyword>
<dbReference type="EMBL" id="MN739052">
    <property type="protein sequence ID" value="QHS86208.1"/>
    <property type="molecule type" value="Genomic_DNA"/>
</dbReference>
<accession>A0A6C0B3V0</accession>
<dbReference type="AlphaFoldDB" id="A0A6C0B3V0"/>
<proteinExistence type="predicted"/>
<feature type="coiled-coil region" evidence="1">
    <location>
        <begin position="17"/>
        <end position="68"/>
    </location>
</feature>
<evidence type="ECO:0000313" key="2">
    <source>
        <dbReference type="EMBL" id="QHS86208.1"/>
    </source>
</evidence>
<sequence length="68" mass="8382">MSQEFDYSYDQYQRDKKDQYTEHIVYLEKKVKTLNNKLSRVEDLANENKKLKERIKELEDLVIRLQTK</sequence>